<comment type="similarity">
    <text evidence="3">Belongs to the major facilitator superfamily. FHS transporter (TC 2.A.1.7) family.</text>
</comment>
<keyword evidence="4" id="KW-1003">Cell membrane</keyword>
<evidence type="ECO:0000256" key="6">
    <source>
        <dbReference type="ARBA" id="ARBA00022989"/>
    </source>
</evidence>
<protein>
    <submittedName>
        <fullName evidence="10">Glucose/galactose transporter</fullName>
    </submittedName>
</protein>
<feature type="transmembrane region" description="Helical" evidence="8">
    <location>
        <begin position="310"/>
        <end position="329"/>
    </location>
</feature>
<keyword evidence="6 8" id="KW-1133">Transmembrane helix</keyword>
<feature type="transmembrane region" description="Helical" evidence="8">
    <location>
        <begin position="48"/>
        <end position="67"/>
    </location>
</feature>
<accession>A0A4Q7VKN4</accession>
<organism evidence="10 11">
    <name type="scientific">Ancylomarina subtilis</name>
    <dbReference type="NCBI Taxonomy" id="1639035"/>
    <lineage>
        <taxon>Bacteria</taxon>
        <taxon>Pseudomonadati</taxon>
        <taxon>Bacteroidota</taxon>
        <taxon>Bacteroidia</taxon>
        <taxon>Marinilabiliales</taxon>
        <taxon>Marinifilaceae</taxon>
        <taxon>Ancylomarina</taxon>
    </lineage>
</organism>
<comment type="subcellular location">
    <subcellularLocation>
        <location evidence="2">Cell inner membrane</location>
        <topology evidence="2">Multi-pass membrane protein</topology>
    </subcellularLocation>
</comment>
<dbReference type="SUPFAM" id="SSF103473">
    <property type="entry name" value="MFS general substrate transporter"/>
    <property type="match status" value="1"/>
</dbReference>
<dbReference type="NCBIfam" id="TIGR01272">
    <property type="entry name" value="gluP"/>
    <property type="match status" value="1"/>
</dbReference>
<dbReference type="GO" id="GO:0005886">
    <property type="term" value="C:plasma membrane"/>
    <property type="evidence" value="ECO:0007669"/>
    <property type="project" value="UniProtKB-SubCell"/>
</dbReference>
<evidence type="ECO:0000256" key="5">
    <source>
        <dbReference type="ARBA" id="ARBA00022692"/>
    </source>
</evidence>
<dbReference type="RefSeq" id="WP_130306894.1">
    <property type="nucleotide sequence ID" value="NZ_SHKN01000001.1"/>
</dbReference>
<dbReference type="Gene3D" id="1.20.1250.20">
    <property type="entry name" value="MFS general substrate transporter like domains"/>
    <property type="match status" value="2"/>
</dbReference>
<keyword evidence="11" id="KW-1185">Reference proteome</keyword>
<gene>
    <name evidence="10" type="ORF">EV201_1462</name>
</gene>
<dbReference type="InterPro" id="IPR036259">
    <property type="entry name" value="MFS_trans_sf"/>
</dbReference>
<dbReference type="OrthoDB" id="9786665at2"/>
<dbReference type="PANTHER" id="PTHR43702:SF12">
    <property type="entry name" value="N-ACETYL GLUCOSAMINE TRANSPORTER NAGP"/>
    <property type="match status" value="1"/>
</dbReference>
<evidence type="ECO:0000259" key="9">
    <source>
        <dbReference type="PROSITE" id="PS50850"/>
    </source>
</evidence>
<feature type="domain" description="Major facilitator superfamily (MFS) profile" evidence="9">
    <location>
        <begin position="12"/>
        <end position="420"/>
    </location>
</feature>
<dbReference type="AlphaFoldDB" id="A0A4Q7VKN4"/>
<feature type="transmembrane region" description="Helical" evidence="8">
    <location>
        <begin position="283"/>
        <end position="303"/>
    </location>
</feature>
<evidence type="ECO:0000313" key="10">
    <source>
        <dbReference type="EMBL" id="RZT96811.1"/>
    </source>
</evidence>
<feature type="transmembrane region" description="Helical" evidence="8">
    <location>
        <begin position="142"/>
        <end position="165"/>
    </location>
</feature>
<dbReference type="EMBL" id="SHKN01000001">
    <property type="protein sequence ID" value="RZT96811.1"/>
    <property type="molecule type" value="Genomic_DNA"/>
</dbReference>
<comment type="function">
    <text evidence="1">Intake of glucose and galactose.</text>
</comment>
<evidence type="ECO:0000256" key="4">
    <source>
        <dbReference type="ARBA" id="ARBA00022475"/>
    </source>
</evidence>
<evidence type="ECO:0000313" key="11">
    <source>
        <dbReference type="Proteomes" id="UP000293562"/>
    </source>
</evidence>
<reference evidence="10 11" key="1">
    <citation type="submission" date="2019-02" db="EMBL/GenBank/DDBJ databases">
        <title>Genomic Encyclopedia of Type Strains, Phase IV (KMG-IV): sequencing the most valuable type-strain genomes for metagenomic binning, comparative biology and taxonomic classification.</title>
        <authorList>
            <person name="Goeker M."/>
        </authorList>
    </citation>
    <scope>NUCLEOTIDE SEQUENCE [LARGE SCALE GENOMIC DNA]</scope>
    <source>
        <strain evidence="10 11">DSM 28825</strain>
    </source>
</reference>
<dbReference type="GO" id="GO:0055056">
    <property type="term" value="F:D-glucose transmembrane transporter activity"/>
    <property type="evidence" value="ECO:0007669"/>
    <property type="project" value="InterPro"/>
</dbReference>
<sequence>MSTSQSSFKSFVLPMIIIGALFFIFGFVTWLNGILIPYLQIACDLTDFQAMFVAFSFYIAYTIMALPSSWILKKTGFKNGMMVGLWVMAIGTLIFIPAAMSRTYGVFLTGLFVMGTGLAILQTASNPYVTVIGPKESAASRISILGICNKFAGAMAPLILAYYILNDGDAFKQSLETMNEVARVTALDTLAARVINPYIVMTIVLLIMGFGVRMAPLPEVDVTKNGDDESVDHSTKKNIFGYPHLILGVLALFFYVGAEVVAGDTIIRYGLSLGIELNVAKAFTSYTMVTMVVGYLLGITLIPRVISQRFALQMSAIFGVIFALGVILTSGLTSVIFVALFGFANALVWPAIWPLALSNLGRFINTGSALLIMAISGGAIMPLVWGHLSDSFGSQQAYWVMIPCYLFILFYSIKGYKLKSWK</sequence>
<feature type="transmembrane region" description="Helical" evidence="8">
    <location>
        <begin position="104"/>
        <end position="121"/>
    </location>
</feature>
<comment type="caution">
    <text evidence="10">The sequence shown here is derived from an EMBL/GenBank/DDBJ whole genome shotgun (WGS) entry which is preliminary data.</text>
</comment>
<evidence type="ECO:0000256" key="7">
    <source>
        <dbReference type="ARBA" id="ARBA00023136"/>
    </source>
</evidence>
<dbReference type="CDD" id="cd17394">
    <property type="entry name" value="MFS_FucP_like"/>
    <property type="match status" value="1"/>
</dbReference>
<dbReference type="InterPro" id="IPR050375">
    <property type="entry name" value="MFS_TsgA-like"/>
</dbReference>
<dbReference type="PANTHER" id="PTHR43702">
    <property type="entry name" value="L-FUCOSE-PROTON SYMPORTER"/>
    <property type="match status" value="1"/>
</dbReference>
<feature type="transmembrane region" description="Helical" evidence="8">
    <location>
        <begin position="12"/>
        <end position="36"/>
    </location>
</feature>
<dbReference type="InterPro" id="IPR020846">
    <property type="entry name" value="MFS_dom"/>
</dbReference>
<evidence type="ECO:0000256" key="8">
    <source>
        <dbReference type="SAM" id="Phobius"/>
    </source>
</evidence>
<dbReference type="PROSITE" id="PS50850">
    <property type="entry name" value="MFS"/>
    <property type="match status" value="1"/>
</dbReference>
<name>A0A4Q7VKN4_9BACT</name>
<dbReference type="GO" id="GO:1904659">
    <property type="term" value="P:D-glucose transmembrane transport"/>
    <property type="evidence" value="ECO:0007669"/>
    <property type="project" value="InterPro"/>
</dbReference>
<dbReference type="Proteomes" id="UP000293562">
    <property type="component" value="Unassembled WGS sequence"/>
</dbReference>
<evidence type="ECO:0000256" key="1">
    <source>
        <dbReference type="ARBA" id="ARBA00003321"/>
    </source>
</evidence>
<evidence type="ECO:0000256" key="3">
    <source>
        <dbReference type="ARBA" id="ARBA00009120"/>
    </source>
</evidence>
<feature type="transmembrane region" description="Helical" evidence="8">
    <location>
        <begin position="245"/>
        <end position="271"/>
    </location>
</feature>
<feature type="transmembrane region" description="Helical" evidence="8">
    <location>
        <begin position="335"/>
        <end position="356"/>
    </location>
</feature>
<feature type="transmembrane region" description="Helical" evidence="8">
    <location>
        <begin position="79"/>
        <end position="98"/>
    </location>
</feature>
<feature type="transmembrane region" description="Helical" evidence="8">
    <location>
        <begin position="363"/>
        <end position="385"/>
    </location>
</feature>
<proteinExistence type="inferred from homology"/>
<dbReference type="InterPro" id="IPR005964">
    <property type="entry name" value="Glc/Gal_transptr_bac"/>
</dbReference>
<feature type="transmembrane region" description="Helical" evidence="8">
    <location>
        <begin position="397"/>
        <end position="413"/>
    </location>
</feature>
<evidence type="ECO:0000256" key="2">
    <source>
        <dbReference type="ARBA" id="ARBA00004429"/>
    </source>
</evidence>
<keyword evidence="5 8" id="KW-0812">Transmembrane</keyword>
<feature type="transmembrane region" description="Helical" evidence="8">
    <location>
        <begin position="195"/>
        <end position="215"/>
    </location>
</feature>
<dbReference type="Pfam" id="PF07690">
    <property type="entry name" value="MFS_1"/>
    <property type="match status" value="1"/>
</dbReference>
<keyword evidence="7 8" id="KW-0472">Membrane</keyword>
<dbReference type="InterPro" id="IPR011701">
    <property type="entry name" value="MFS"/>
</dbReference>
<dbReference type="GO" id="GO:0005354">
    <property type="term" value="F:galactose transmembrane transporter activity"/>
    <property type="evidence" value="ECO:0007669"/>
    <property type="project" value="InterPro"/>
</dbReference>